<accession>A0A7R7EJZ6</accession>
<dbReference type="Gene3D" id="2.160.20.10">
    <property type="entry name" value="Single-stranded right-handed beta-helix, Pectin lyase-like"/>
    <property type="match status" value="1"/>
</dbReference>
<proteinExistence type="predicted"/>
<protein>
    <recommendedName>
        <fullName evidence="3">Right handed beta helix domain-containing protein</fullName>
    </recommendedName>
</protein>
<evidence type="ECO:0000259" key="3">
    <source>
        <dbReference type="Pfam" id="PF13229"/>
    </source>
</evidence>
<feature type="compositionally biased region" description="Low complexity" evidence="1">
    <location>
        <begin position="619"/>
        <end position="628"/>
    </location>
</feature>
<evidence type="ECO:0000313" key="4">
    <source>
        <dbReference type="EMBL" id="BCN30080.1"/>
    </source>
</evidence>
<evidence type="ECO:0000256" key="1">
    <source>
        <dbReference type="SAM" id="MobiDB-lite"/>
    </source>
</evidence>
<reference evidence="4 5" key="1">
    <citation type="submission" date="2020-11" db="EMBL/GenBank/DDBJ databases">
        <title>Draft genome sequencing of a Lachnospiraceae strain isolated from anoxic soil subjected to BSD treatment.</title>
        <authorList>
            <person name="Uek A."/>
            <person name="Tonouchi A."/>
        </authorList>
    </citation>
    <scope>NUCLEOTIDE SEQUENCE [LARGE SCALE GENOMIC DNA]</scope>
    <source>
        <strain evidence="4 5">TB5</strain>
    </source>
</reference>
<evidence type="ECO:0000313" key="5">
    <source>
        <dbReference type="Proteomes" id="UP000595897"/>
    </source>
</evidence>
<dbReference type="Pfam" id="PF13229">
    <property type="entry name" value="Beta_helix"/>
    <property type="match status" value="2"/>
</dbReference>
<dbReference type="SUPFAM" id="SSF51126">
    <property type="entry name" value="Pectin lyase-like"/>
    <property type="match status" value="2"/>
</dbReference>
<feature type="compositionally biased region" description="Pro residues" evidence="1">
    <location>
        <begin position="695"/>
        <end position="714"/>
    </location>
</feature>
<dbReference type="InterPro" id="IPR011050">
    <property type="entry name" value="Pectin_lyase_fold/virulence"/>
</dbReference>
<dbReference type="EMBL" id="AP024169">
    <property type="protein sequence ID" value="BCN30080.1"/>
    <property type="molecule type" value="Genomic_DNA"/>
</dbReference>
<feature type="region of interest" description="Disordered" evidence="1">
    <location>
        <begin position="619"/>
        <end position="714"/>
    </location>
</feature>
<dbReference type="Proteomes" id="UP000595897">
    <property type="component" value="Chromosome"/>
</dbReference>
<dbReference type="AlphaFoldDB" id="A0A7R7EJZ6"/>
<dbReference type="KEGG" id="ahb:bsdtb5_13750"/>
<feature type="domain" description="Right handed beta helix" evidence="3">
    <location>
        <begin position="179"/>
        <end position="279"/>
    </location>
</feature>
<dbReference type="CDD" id="cd00063">
    <property type="entry name" value="FN3"/>
    <property type="match status" value="1"/>
</dbReference>
<feature type="compositionally biased region" description="Basic and acidic residues" evidence="1">
    <location>
        <begin position="787"/>
        <end position="805"/>
    </location>
</feature>
<evidence type="ECO:0000256" key="2">
    <source>
        <dbReference type="SAM" id="Phobius"/>
    </source>
</evidence>
<dbReference type="InterPro" id="IPR039448">
    <property type="entry name" value="Beta_helix"/>
</dbReference>
<keyword evidence="2" id="KW-1133">Transmembrane helix</keyword>
<dbReference type="InterPro" id="IPR012334">
    <property type="entry name" value="Pectin_lyas_fold"/>
</dbReference>
<keyword evidence="5" id="KW-1185">Reference proteome</keyword>
<dbReference type="InterPro" id="IPR003961">
    <property type="entry name" value="FN3_dom"/>
</dbReference>
<dbReference type="SMART" id="SM00710">
    <property type="entry name" value="PbH1"/>
    <property type="match status" value="9"/>
</dbReference>
<sequence>MKLSKRYVITIIMLIPFIFQAIFPIIVFSNDNPVPALGSGWIIINESTPNAQTNLSSVINSYITSDNIKIFIENGTYQLNGTIKVENHTNIEIMGQSKDNSKLIQTISDQNSIAVNGASYVKISYLNIDNSSTASKALECKNSEYITLSECIINGSTNNSAVAFYGKEGAVDPVDSLDINILDGYNVVKNNIIYSYSNGTNEDGIAFIKQKNGTITNNKLYGSRIAFYLSRDSVVSSNEIKDSNSNGIRYTVPADYNKILDNKIENAKASGIAVVPNSNGDSRKVYRGIDLEIARNIINNTHYFGIEISNLKGSNIHDNTINEVDISGMYLLYSDYLQIDHNTISNTGLSKLRGNIWGWSEGTNSGIFVDYMVKNSTISNNSIENANESYPDCIFGIRIQPGNENIENVIIKNTVTGFYEDDYAISIAANNTDSENVFNKRLRAKLQNINTNSSLNEIEITWDTVNVVYDYDIEVDGVVKKNQGNVGSYIHTGLVSDTEHTYRVRAKNGEWSDPVKAKTLYIPIVTTIEANDISITENQTANVNAVVKDQYNNVMTNGYTLSYQIYDSSVAEVDATGKITSKAYIEGANNTTLEIKDTSGVSKTINVVVNKEIITPTATPEPTATVAPTVPPEPTATVAPTATPEPTATVAPTVPPEPTATATPTVPPEPTIVPEPTAAPEPTVTPEPTATVAPTPLPTEIPEPTVTPIPTIEPTPIDIPEPAPSESSTPEPTFTTFPEVTDAPVVTSSPVINTPLPTKKPSEIVRTNIVKTSQPPDDNEKNTILSGDKKETNKQNNDKKESTLNKEKIENKTVIKKKHQKKEQRNVTIIIIILISLISFGIIVLYKKLVLINKKQQDK</sequence>
<dbReference type="SUPFAM" id="SSF49265">
    <property type="entry name" value="Fibronectin type III"/>
    <property type="match status" value="1"/>
</dbReference>
<dbReference type="InterPro" id="IPR006626">
    <property type="entry name" value="PbH1"/>
</dbReference>
<dbReference type="InterPro" id="IPR036116">
    <property type="entry name" value="FN3_sf"/>
</dbReference>
<feature type="compositionally biased region" description="Low complexity" evidence="1">
    <location>
        <begin position="635"/>
        <end position="652"/>
    </location>
</feature>
<dbReference type="RefSeq" id="WP_271715328.1">
    <property type="nucleotide sequence ID" value="NZ_AP024169.1"/>
</dbReference>
<organism evidence="4 5">
    <name type="scientific">Anaeromicropila herbilytica</name>
    <dbReference type="NCBI Taxonomy" id="2785025"/>
    <lineage>
        <taxon>Bacteria</taxon>
        <taxon>Bacillati</taxon>
        <taxon>Bacillota</taxon>
        <taxon>Clostridia</taxon>
        <taxon>Lachnospirales</taxon>
        <taxon>Lachnospiraceae</taxon>
        <taxon>Anaeromicropila</taxon>
    </lineage>
</organism>
<feature type="transmembrane region" description="Helical" evidence="2">
    <location>
        <begin position="827"/>
        <end position="846"/>
    </location>
</feature>
<feature type="domain" description="Right handed beta helix" evidence="3">
    <location>
        <begin position="291"/>
        <end position="431"/>
    </location>
</feature>
<keyword evidence="2" id="KW-0812">Transmembrane</keyword>
<feature type="compositionally biased region" description="Pro residues" evidence="1">
    <location>
        <begin position="665"/>
        <end position="685"/>
    </location>
</feature>
<feature type="transmembrane region" description="Helical" evidence="2">
    <location>
        <begin position="7"/>
        <end position="28"/>
    </location>
</feature>
<feature type="region of interest" description="Disordered" evidence="1">
    <location>
        <begin position="767"/>
        <end position="805"/>
    </location>
</feature>
<name>A0A7R7EJZ6_9FIRM</name>
<gene>
    <name evidence="4" type="ORF">bsdtb5_13750</name>
</gene>
<keyword evidence="2" id="KW-0472">Membrane</keyword>